<dbReference type="PANTHER" id="PTHR31123">
    <property type="entry name" value="ACCUMULATION OF DYADS PROTEIN 2-RELATED"/>
    <property type="match status" value="1"/>
</dbReference>
<organism evidence="7 8">
    <name type="scientific">Lomentospora prolificans</name>
    <dbReference type="NCBI Taxonomy" id="41688"/>
    <lineage>
        <taxon>Eukaryota</taxon>
        <taxon>Fungi</taxon>
        <taxon>Dikarya</taxon>
        <taxon>Ascomycota</taxon>
        <taxon>Pezizomycotina</taxon>
        <taxon>Sordariomycetes</taxon>
        <taxon>Hypocreomycetidae</taxon>
        <taxon>Microascales</taxon>
        <taxon>Microascaceae</taxon>
        <taxon>Lomentospora</taxon>
    </lineage>
</organism>
<feature type="transmembrane region" description="Helical" evidence="6">
    <location>
        <begin position="53"/>
        <end position="73"/>
    </location>
</feature>
<dbReference type="GO" id="GO:0015123">
    <property type="term" value="F:acetate transmembrane transporter activity"/>
    <property type="evidence" value="ECO:0007669"/>
    <property type="project" value="TreeGrafter"/>
</dbReference>
<feature type="transmembrane region" description="Helical" evidence="6">
    <location>
        <begin position="178"/>
        <end position="201"/>
    </location>
</feature>
<feature type="transmembrane region" description="Helical" evidence="6">
    <location>
        <begin position="144"/>
        <end position="166"/>
    </location>
</feature>
<keyword evidence="4 6" id="KW-1133">Transmembrane helix</keyword>
<feature type="transmembrane region" description="Helical" evidence="6">
    <location>
        <begin position="117"/>
        <end position="138"/>
    </location>
</feature>
<protein>
    <submittedName>
        <fullName evidence="7">Uncharacterized protein</fullName>
    </submittedName>
</protein>
<evidence type="ECO:0000313" key="8">
    <source>
        <dbReference type="Proteomes" id="UP000233524"/>
    </source>
</evidence>
<dbReference type="AlphaFoldDB" id="A0A2N3NEI9"/>
<evidence type="ECO:0000256" key="5">
    <source>
        <dbReference type="ARBA" id="ARBA00023136"/>
    </source>
</evidence>
<dbReference type="OrthoDB" id="3648309at2759"/>
<feature type="transmembrane region" description="Helical" evidence="6">
    <location>
        <begin position="85"/>
        <end position="105"/>
    </location>
</feature>
<keyword evidence="8" id="KW-1185">Reference proteome</keyword>
<feature type="transmembrane region" description="Helical" evidence="6">
    <location>
        <begin position="27"/>
        <end position="46"/>
    </location>
</feature>
<dbReference type="InParanoid" id="A0A2N3NEI9"/>
<keyword evidence="3 6" id="KW-0812">Transmembrane</keyword>
<evidence type="ECO:0000256" key="6">
    <source>
        <dbReference type="SAM" id="Phobius"/>
    </source>
</evidence>
<dbReference type="InterPro" id="IPR000791">
    <property type="entry name" value="Gpr1/Fun34/SatP-like"/>
</dbReference>
<accession>A0A2N3NEI9</accession>
<comment type="subcellular location">
    <subcellularLocation>
        <location evidence="1">Membrane</location>
        <topology evidence="1">Multi-pass membrane protein</topology>
    </subcellularLocation>
</comment>
<evidence type="ECO:0000256" key="2">
    <source>
        <dbReference type="ARBA" id="ARBA00005587"/>
    </source>
</evidence>
<dbReference type="GO" id="GO:0005886">
    <property type="term" value="C:plasma membrane"/>
    <property type="evidence" value="ECO:0007669"/>
    <property type="project" value="TreeGrafter"/>
</dbReference>
<dbReference type="Proteomes" id="UP000233524">
    <property type="component" value="Unassembled WGS sequence"/>
</dbReference>
<evidence type="ECO:0000256" key="1">
    <source>
        <dbReference type="ARBA" id="ARBA00004141"/>
    </source>
</evidence>
<name>A0A2N3NEI9_9PEZI</name>
<evidence type="ECO:0000256" key="4">
    <source>
        <dbReference type="ARBA" id="ARBA00022989"/>
    </source>
</evidence>
<evidence type="ECO:0000256" key="3">
    <source>
        <dbReference type="ARBA" id="ARBA00022692"/>
    </source>
</evidence>
<comment type="caution">
    <text evidence="7">The sequence shown here is derived from an EMBL/GenBank/DDBJ whole genome shotgun (WGS) entry which is preliminary data.</text>
</comment>
<sequence>MGKSRPLSPVSTTYTVPADRYGNPAPLAMGGFATSLLSVSLAMMGFRGVTTQTVFVGDLCFVACVALLTSAQWEMVKGNTFSYTVLSAFALFYGGYGATLIPGLGIVEAYGGLTSEYYNAVGFFILIWGVFNLFFLVASAAFNLVYVALFLSIELCLVLDASSYFATADGNPDTGKALMKAAGVFGFIAGLIGYYCVAHYMCQDVLPFRVPMGDTSRFFQLRCKKEEEV</sequence>
<dbReference type="EMBL" id="NLAX01000008">
    <property type="protein sequence ID" value="PKS10843.1"/>
    <property type="molecule type" value="Genomic_DNA"/>
</dbReference>
<proteinExistence type="inferred from homology"/>
<keyword evidence="5 6" id="KW-0472">Membrane</keyword>
<evidence type="ECO:0000313" key="7">
    <source>
        <dbReference type="EMBL" id="PKS10843.1"/>
    </source>
</evidence>
<gene>
    <name evidence="7" type="ORF">jhhlp_002600</name>
</gene>
<dbReference type="InterPro" id="IPR051633">
    <property type="entry name" value="AceTr"/>
</dbReference>
<dbReference type="VEuPathDB" id="FungiDB:jhhlp_002600"/>
<reference evidence="7 8" key="1">
    <citation type="journal article" date="2017" name="G3 (Bethesda)">
        <title>First Draft Genome Sequence of the Pathogenic Fungus Lomentospora prolificans (Formerly Scedosporium prolificans).</title>
        <authorList>
            <person name="Luo R."/>
            <person name="Zimin A."/>
            <person name="Workman R."/>
            <person name="Fan Y."/>
            <person name="Pertea G."/>
            <person name="Grossman N."/>
            <person name="Wear M.P."/>
            <person name="Jia B."/>
            <person name="Miller H."/>
            <person name="Casadevall A."/>
            <person name="Timp W."/>
            <person name="Zhang S.X."/>
            <person name="Salzberg S.L."/>
        </authorList>
    </citation>
    <scope>NUCLEOTIDE SEQUENCE [LARGE SCALE GENOMIC DNA]</scope>
    <source>
        <strain evidence="7 8">JHH-5317</strain>
    </source>
</reference>
<dbReference type="Pfam" id="PF01184">
    <property type="entry name" value="Gpr1_Fun34_YaaH"/>
    <property type="match status" value="1"/>
</dbReference>
<dbReference type="PANTHER" id="PTHR31123:SF7">
    <property type="entry name" value="MARVEL DOMAIN-CONTAINING PROTEIN"/>
    <property type="match status" value="1"/>
</dbReference>
<comment type="similarity">
    <text evidence="2">Belongs to the acetate uptake transporter (AceTr) (TC 2.A.96) family.</text>
</comment>